<dbReference type="KEGG" id="bph:Bphy_4782"/>
<protein>
    <submittedName>
        <fullName evidence="1">Uncharacterized protein</fullName>
    </submittedName>
</protein>
<accession>B2JRX2</accession>
<organism evidence="1 2">
    <name type="scientific">Paraburkholderia phymatum (strain DSM 17167 / CIP 108236 / LMG 21445 / STM815)</name>
    <name type="common">Burkholderia phymatum</name>
    <dbReference type="NCBI Taxonomy" id="391038"/>
    <lineage>
        <taxon>Bacteria</taxon>
        <taxon>Pseudomonadati</taxon>
        <taxon>Pseudomonadota</taxon>
        <taxon>Betaproteobacteria</taxon>
        <taxon>Burkholderiales</taxon>
        <taxon>Burkholderiaceae</taxon>
        <taxon>Paraburkholderia</taxon>
    </lineage>
</organism>
<name>B2JRX2_PARP8</name>
<reference evidence="2" key="1">
    <citation type="journal article" date="2014" name="Stand. Genomic Sci.">
        <title>Complete genome sequence of Burkholderia phymatum STM815(T), a broad host range and efficient nitrogen-fixing symbiont of Mimosa species.</title>
        <authorList>
            <person name="Moulin L."/>
            <person name="Klonowska A."/>
            <person name="Caroline B."/>
            <person name="Booth K."/>
            <person name="Vriezen J.A."/>
            <person name="Melkonian R."/>
            <person name="James E.K."/>
            <person name="Young J.P."/>
            <person name="Bena G."/>
            <person name="Hauser L."/>
            <person name="Land M."/>
            <person name="Kyrpides N."/>
            <person name="Bruce D."/>
            <person name="Chain P."/>
            <person name="Copeland A."/>
            <person name="Pitluck S."/>
            <person name="Woyke T."/>
            <person name="Lizotte-Waniewski M."/>
            <person name="Bristow J."/>
            <person name="Riley M."/>
        </authorList>
    </citation>
    <scope>NUCLEOTIDE SEQUENCE [LARGE SCALE GENOMIC DNA]</scope>
    <source>
        <strain evidence="2">DSM 17167 / CIP 108236 / LMG 21445 / STM815</strain>
    </source>
</reference>
<dbReference type="EMBL" id="CP001044">
    <property type="protein sequence ID" value="ACC73891.1"/>
    <property type="molecule type" value="Genomic_DNA"/>
</dbReference>
<dbReference type="Proteomes" id="UP000001192">
    <property type="component" value="Chromosome 2"/>
</dbReference>
<sequence length="93" mass="10263">MRSGRLQVGQGRSCPFDRLTDVVQDDIDHGLFRRRGLRSVSRFHLDASFVISARAASDGIPRASARVARASSMESPRYSVRLRFSVGGRDALA</sequence>
<proteinExistence type="predicted"/>
<evidence type="ECO:0000313" key="2">
    <source>
        <dbReference type="Proteomes" id="UP000001192"/>
    </source>
</evidence>
<dbReference type="HOGENOM" id="CLU_2394150_0_0_4"/>
<keyword evidence="2" id="KW-1185">Reference proteome</keyword>
<evidence type="ECO:0000313" key="1">
    <source>
        <dbReference type="EMBL" id="ACC73891.1"/>
    </source>
</evidence>
<gene>
    <name evidence="1" type="ordered locus">Bphy_4782</name>
</gene>
<dbReference type="AlphaFoldDB" id="B2JRX2"/>
<dbReference type="STRING" id="391038.Bphy_4782"/>